<dbReference type="GO" id="GO:0003777">
    <property type="term" value="F:microtubule motor activity"/>
    <property type="evidence" value="ECO:0007669"/>
    <property type="project" value="InterPro"/>
</dbReference>
<dbReference type="SUPFAM" id="SSF47576">
    <property type="entry name" value="Calponin-homology domain, CH-domain"/>
    <property type="match status" value="1"/>
</dbReference>
<keyword evidence="6 7" id="KW-0505">Motor protein</keyword>
<feature type="region of interest" description="Disordered" evidence="9">
    <location>
        <begin position="784"/>
        <end position="854"/>
    </location>
</feature>
<organism evidence="12 13">
    <name type="scientific">Vitis vinifera</name>
    <name type="common">Grape</name>
    <dbReference type="NCBI Taxonomy" id="29760"/>
    <lineage>
        <taxon>Eukaryota</taxon>
        <taxon>Viridiplantae</taxon>
        <taxon>Streptophyta</taxon>
        <taxon>Embryophyta</taxon>
        <taxon>Tracheophyta</taxon>
        <taxon>Spermatophyta</taxon>
        <taxon>Magnoliopsida</taxon>
        <taxon>eudicotyledons</taxon>
        <taxon>Gunneridae</taxon>
        <taxon>Pentapetalae</taxon>
        <taxon>rosids</taxon>
        <taxon>Vitales</taxon>
        <taxon>Vitaceae</taxon>
        <taxon>Viteae</taxon>
        <taxon>Vitis</taxon>
    </lineage>
</organism>
<dbReference type="SMART" id="SM00033">
    <property type="entry name" value="CH"/>
    <property type="match status" value="1"/>
</dbReference>
<feature type="domain" description="Calponin-homology (CH)" evidence="10">
    <location>
        <begin position="21"/>
        <end position="145"/>
    </location>
</feature>
<sequence>MEGSATTHDMNLASRKAEEAAWRRFQAAGWLETLVGPIGVSTHPSEREFVSCLRNGLILCNAINKIHPGSVPKIVENHSSSQSLTWESQPLPAYQYFENVRNFLVAVEELKLPAFEASDLERDTLEAGSAAKVVDCILALKSYHEWKQMGGGNGYYKHVRSPMVVHSANRVNSRASAANPSDSCRRLDMSVTPPLDGEARKLEDLIVSVFAECMVDVKENIDDNLLDSFRSGNRDPIKLLSRVMMGSLKEQLENKFPELKPIFKDLLQEGSDSNVHSKSTPLENSSTVINSKHCRACLKKNSCNHLLIFQMQEKELSDLKALLSRTKREFKGLESQLQNDLKQLGNVVQEMSAAAVGYQRVVKENRNLYNMVQDLKGQFAYGANSISLEPKFYFKALKLGAYILPELEKLSPGNIRVYCRIRPAFIVGARSTIDFIGEDGSLVIVDPLKRQRDGRKVFQFDRVFDPTATQDAVFKDTQPLIRSVMDGYNVCIFAYGQTGSGKTYTMCGPSGGSTKDMGINYLALNDLFQMSNKRKDIITYDIYVQMVEIYNEQVRDLLAEDSSTTKYPFLMAVLSSTSDHHCTSENGLSLPDATVHSVKSTADVLNLMKLGELNRHVSSTAINNRSSRSHSVLTIHVHGNDLSGSILRSCLHLVDLAGSERVDKSEVTGDRLKEAQYINKSLSCLGDVITALAQKNSHIPYRNSKLTLLLQDSLGGHAKTLMFAHLSPEDDSFGETISTLKFAQRVSTVELGTARLNKESSKVMELKEQIENLKKALANKEGHSFMPNKVNEPRPPSEKPKGMIDRTPPRPRRLSIENCSSLKNEKAMHPEEKKGSKTPSIRTRARRLSLEGSNQGKKDHLLVKMSEDVSKLQPLEAFGHTGSSMMEEEVYNYQKAPKSPVSSTYKSRVAKAASRTQFAPFQLTKTPEPDRKEVQTMMQSDLSVSKDSQIPSFISSGNGKGSQIRKSLRTIGKLINGSEKRNQQKLMEARTPIKGSNNAEGGRSPLTANARATRRQSLTGIQTSGPWRSSVIGKSSDSCK</sequence>
<feature type="compositionally biased region" description="Polar residues" evidence="9">
    <location>
        <begin position="1015"/>
        <end position="1040"/>
    </location>
</feature>
<reference evidence="12 13" key="1">
    <citation type="journal article" date="2018" name="PLoS Genet.">
        <title>Population sequencing reveals clonal diversity and ancestral inbreeding in the grapevine cultivar Chardonnay.</title>
        <authorList>
            <person name="Roach M.J."/>
            <person name="Johnson D.L."/>
            <person name="Bohlmann J."/>
            <person name="van Vuuren H.J."/>
            <person name="Jones S.J."/>
            <person name="Pretorius I.S."/>
            <person name="Schmidt S.A."/>
            <person name="Borneman A.R."/>
        </authorList>
    </citation>
    <scope>NUCLEOTIDE SEQUENCE [LARGE SCALE GENOMIC DNA]</scope>
    <source>
        <strain evidence="13">cv. Chardonnay</strain>
        <tissue evidence="12">Leaf</tissue>
    </source>
</reference>
<evidence type="ECO:0000259" key="10">
    <source>
        <dbReference type="PROSITE" id="PS50021"/>
    </source>
</evidence>
<feature type="compositionally biased region" description="Polar residues" evidence="9">
    <location>
        <begin position="942"/>
        <end position="957"/>
    </location>
</feature>
<evidence type="ECO:0000256" key="1">
    <source>
        <dbReference type="ARBA" id="ARBA00010899"/>
    </source>
</evidence>
<feature type="domain" description="Kinesin motor" evidence="11">
    <location>
        <begin position="414"/>
        <end position="749"/>
    </location>
</feature>
<feature type="coiled-coil region" evidence="8">
    <location>
        <begin position="756"/>
        <end position="783"/>
    </location>
</feature>
<comment type="similarity">
    <text evidence="1">Belongs to the TRAFAC class myosin-kinesin ATPase superfamily. Kinesin family. KIN-14 subfamily.</text>
</comment>
<dbReference type="FunFam" id="3.40.850.10:FF:000044">
    <property type="entry name" value="p-loop containing nucleoside triphosphate hydrolases superfamily protein"/>
    <property type="match status" value="1"/>
</dbReference>
<dbReference type="GO" id="GO:0008017">
    <property type="term" value="F:microtubule binding"/>
    <property type="evidence" value="ECO:0007669"/>
    <property type="project" value="InterPro"/>
</dbReference>
<dbReference type="PRINTS" id="PR00380">
    <property type="entry name" value="KINESINHEAVY"/>
</dbReference>
<dbReference type="Pfam" id="PF00307">
    <property type="entry name" value="CH"/>
    <property type="match status" value="1"/>
</dbReference>
<dbReference type="GO" id="GO:0005874">
    <property type="term" value="C:microtubule"/>
    <property type="evidence" value="ECO:0007669"/>
    <property type="project" value="UniProtKB-KW"/>
</dbReference>
<name>A0A438BZW4_VITVI</name>
<dbReference type="Gene3D" id="3.40.850.10">
    <property type="entry name" value="Kinesin motor domain"/>
    <property type="match status" value="1"/>
</dbReference>
<keyword evidence="2" id="KW-0493">Microtubule</keyword>
<keyword evidence="3 7" id="KW-0547">Nucleotide-binding</keyword>
<dbReference type="PROSITE" id="PS50067">
    <property type="entry name" value="KINESIN_MOTOR_2"/>
    <property type="match status" value="1"/>
</dbReference>
<evidence type="ECO:0000256" key="6">
    <source>
        <dbReference type="ARBA" id="ARBA00023175"/>
    </source>
</evidence>
<dbReference type="PROSITE" id="PS50021">
    <property type="entry name" value="CH"/>
    <property type="match status" value="1"/>
</dbReference>
<comment type="caution">
    <text evidence="12">The sequence shown here is derived from an EMBL/GenBank/DDBJ whole genome shotgun (WGS) entry which is preliminary data.</text>
</comment>
<proteinExistence type="inferred from homology"/>
<dbReference type="CDD" id="cd21203">
    <property type="entry name" value="CH_AtKIN14-like"/>
    <property type="match status" value="1"/>
</dbReference>
<keyword evidence="5 8" id="KW-0175">Coiled coil</keyword>
<dbReference type="EMBL" id="QGNW01002588">
    <property type="protein sequence ID" value="RVW16491.1"/>
    <property type="molecule type" value="Genomic_DNA"/>
</dbReference>
<evidence type="ECO:0000313" key="12">
    <source>
        <dbReference type="EMBL" id="RVW16491.1"/>
    </source>
</evidence>
<dbReference type="InterPro" id="IPR001715">
    <property type="entry name" value="CH_dom"/>
</dbReference>
<dbReference type="InterPro" id="IPR027417">
    <property type="entry name" value="P-loop_NTPase"/>
</dbReference>
<dbReference type="SMART" id="SM00129">
    <property type="entry name" value="KISc"/>
    <property type="match status" value="1"/>
</dbReference>
<feature type="compositionally biased region" description="Basic and acidic residues" evidence="9">
    <location>
        <begin position="791"/>
        <end position="808"/>
    </location>
</feature>
<dbReference type="Gene3D" id="1.10.418.10">
    <property type="entry name" value="Calponin-like domain"/>
    <property type="match status" value="1"/>
</dbReference>
<dbReference type="InterPro" id="IPR001752">
    <property type="entry name" value="Kinesin_motor_dom"/>
</dbReference>
<evidence type="ECO:0000256" key="4">
    <source>
        <dbReference type="ARBA" id="ARBA00022840"/>
    </source>
</evidence>
<dbReference type="InterPro" id="IPR027640">
    <property type="entry name" value="Kinesin-like_fam"/>
</dbReference>
<dbReference type="InterPro" id="IPR036961">
    <property type="entry name" value="Kinesin_motor_dom_sf"/>
</dbReference>
<evidence type="ECO:0000256" key="7">
    <source>
        <dbReference type="PROSITE-ProRule" id="PRU00283"/>
    </source>
</evidence>
<dbReference type="PANTHER" id="PTHR47972">
    <property type="entry name" value="KINESIN-LIKE PROTEIN KLP-3"/>
    <property type="match status" value="1"/>
</dbReference>
<dbReference type="PANTHER" id="PTHR47972:SF4">
    <property type="entry name" value="KINESIN-LIKE PROTEIN KIN-14L"/>
    <property type="match status" value="1"/>
</dbReference>
<dbReference type="InterPro" id="IPR036872">
    <property type="entry name" value="CH_dom_sf"/>
</dbReference>
<feature type="compositionally biased region" description="Basic and acidic residues" evidence="9">
    <location>
        <begin position="823"/>
        <end position="835"/>
    </location>
</feature>
<evidence type="ECO:0000256" key="2">
    <source>
        <dbReference type="ARBA" id="ARBA00022701"/>
    </source>
</evidence>
<dbReference type="Pfam" id="PF00225">
    <property type="entry name" value="Kinesin"/>
    <property type="match status" value="1"/>
</dbReference>
<dbReference type="SUPFAM" id="SSF52540">
    <property type="entry name" value="P-loop containing nucleoside triphosphate hydrolases"/>
    <property type="match status" value="1"/>
</dbReference>
<feature type="coiled-coil region" evidence="8">
    <location>
        <begin position="309"/>
        <end position="343"/>
    </location>
</feature>
<evidence type="ECO:0000256" key="5">
    <source>
        <dbReference type="ARBA" id="ARBA00023054"/>
    </source>
</evidence>
<dbReference type="FunFam" id="1.10.418.10:FF:000073">
    <property type="entry name" value="Kinesin-like protein KIN-14L"/>
    <property type="match status" value="1"/>
</dbReference>
<dbReference type="AlphaFoldDB" id="A0A438BZW4"/>
<keyword evidence="4 7" id="KW-0067">ATP-binding</keyword>
<feature type="binding site" evidence="7">
    <location>
        <begin position="496"/>
        <end position="503"/>
    </location>
    <ligand>
        <name>ATP</name>
        <dbReference type="ChEBI" id="CHEBI:30616"/>
    </ligand>
</feature>
<evidence type="ECO:0000256" key="8">
    <source>
        <dbReference type="SAM" id="Coils"/>
    </source>
</evidence>
<evidence type="ECO:0000259" key="11">
    <source>
        <dbReference type="PROSITE" id="PS50067"/>
    </source>
</evidence>
<dbReference type="Proteomes" id="UP000288805">
    <property type="component" value="Unassembled WGS sequence"/>
</dbReference>
<gene>
    <name evidence="12" type="primary">KIN14L_2</name>
    <name evidence="12" type="ORF">CK203_069407</name>
</gene>
<evidence type="ECO:0000256" key="9">
    <source>
        <dbReference type="SAM" id="MobiDB-lite"/>
    </source>
</evidence>
<dbReference type="GO" id="GO:0007018">
    <property type="term" value="P:microtubule-based movement"/>
    <property type="evidence" value="ECO:0007669"/>
    <property type="project" value="InterPro"/>
</dbReference>
<dbReference type="GO" id="GO:0005524">
    <property type="term" value="F:ATP binding"/>
    <property type="evidence" value="ECO:0007669"/>
    <property type="project" value="UniProtKB-UniRule"/>
</dbReference>
<protein>
    <submittedName>
        <fullName evidence="12">Kinesin-like protein KIN-14L</fullName>
    </submittedName>
</protein>
<evidence type="ECO:0000313" key="13">
    <source>
        <dbReference type="Proteomes" id="UP000288805"/>
    </source>
</evidence>
<accession>A0A438BZW4</accession>
<feature type="region of interest" description="Disordered" evidence="9">
    <location>
        <begin position="942"/>
        <end position="1040"/>
    </location>
</feature>
<evidence type="ECO:0000256" key="3">
    <source>
        <dbReference type="ARBA" id="ARBA00022741"/>
    </source>
</evidence>